<keyword evidence="8" id="KW-0808">Transferase</keyword>
<feature type="compositionally biased region" description="Pro residues" evidence="9">
    <location>
        <begin position="374"/>
        <end position="383"/>
    </location>
</feature>
<sequence>MQLWSVVSSGDLWLEPSGHPTASKAGALGIWVGLGLVRTWFLVCWAFAVARSYTPRSRMCGRTSIHQSDFIFWGDPNRPLRYADDAMRFRKCRGACRARDEPLADRVYHCSYFEALHKKGKREGADVHLALYDHFCGWLQVCVWLDTMKSYLLAIFFLLLDAIIVMIISFIAISTSGRSSLLAHAPAVTRAVAIAIFLAGSNLWLKVRDLALRNVTISEKHQLRQVGGMRGGFWFALLPDRPEHEPDFQHFRGNPWDLGWQRNLSQVFGERLWDCLLPWTQPPRVRYYSDRRHVTDFEMSDAFWEWVRDKKENRFRTAGSESAVSGQQREADAAGTSIGAGTSIVAFSPASSLRSLSSNVHPRLQSPQRTPQEIPLPPSPSEL</sequence>
<dbReference type="Pfam" id="PF01529">
    <property type="entry name" value="DHHC"/>
    <property type="match status" value="1"/>
</dbReference>
<evidence type="ECO:0000256" key="6">
    <source>
        <dbReference type="ARBA" id="ARBA00023288"/>
    </source>
</evidence>
<accession>A0A2P5HXX3</accession>
<dbReference type="EC" id="2.3.1.225" evidence="8"/>
<dbReference type="AlphaFoldDB" id="A0A2P5HXX3"/>
<keyword evidence="4 8" id="KW-0472">Membrane</keyword>
<evidence type="ECO:0000313" key="11">
    <source>
        <dbReference type="EMBL" id="POS75103.1"/>
    </source>
</evidence>
<gene>
    <name evidence="11" type="ORF">DHEL01_v206503</name>
</gene>
<dbReference type="InParanoid" id="A0A2P5HXX3"/>
<reference evidence="11" key="1">
    <citation type="submission" date="2017-09" db="EMBL/GenBank/DDBJ databases">
        <title>Polyketide synthases of a Diaporthe helianthi virulent isolate.</title>
        <authorList>
            <person name="Baroncelli R."/>
        </authorList>
    </citation>
    <scope>NUCLEOTIDE SEQUENCE [LARGE SCALE GENOMIC DNA]</scope>
    <source>
        <strain evidence="11">7/96</strain>
    </source>
</reference>
<dbReference type="PROSITE" id="PS50216">
    <property type="entry name" value="DHHC"/>
    <property type="match status" value="1"/>
</dbReference>
<comment type="domain">
    <text evidence="8">The DHHC domain is required for palmitoyltransferase activity.</text>
</comment>
<feature type="transmembrane region" description="Helical" evidence="8">
    <location>
        <begin position="28"/>
        <end position="49"/>
    </location>
</feature>
<feature type="region of interest" description="Disordered" evidence="9">
    <location>
        <begin position="357"/>
        <end position="383"/>
    </location>
</feature>
<evidence type="ECO:0000256" key="8">
    <source>
        <dbReference type="RuleBase" id="RU079119"/>
    </source>
</evidence>
<keyword evidence="8" id="KW-0012">Acyltransferase</keyword>
<evidence type="ECO:0000256" key="5">
    <source>
        <dbReference type="ARBA" id="ARBA00023139"/>
    </source>
</evidence>
<protein>
    <recommendedName>
        <fullName evidence="8">Palmitoyltransferase</fullName>
        <ecNumber evidence="8">2.3.1.225</ecNumber>
    </recommendedName>
</protein>
<feature type="transmembrane region" description="Helical" evidence="8">
    <location>
        <begin position="151"/>
        <end position="173"/>
    </location>
</feature>
<dbReference type="EMBL" id="MAVT02000530">
    <property type="protein sequence ID" value="POS75103.1"/>
    <property type="molecule type" value="Genomic_DNA"/>
</dbReference>
<evidence type="ECO:0000256" key="7">
    <source>
        <dbReference type="ARBA" id="ARBA00048048"/>
    </source>
</evidence>
<evidence type="ECO:0000256" key="4">
    <source>
        <dbReference type="ARBA" id="ARBA00023136"/>
    </source>
</evidence>
<keyword evidence="3 8" id="KW-1133">Transmembrane helix</keyword>
<dbReference type="STRING" id="158607.A0A2P5HXX3"/>
<dbReference type="InterPro" id="IPR001594">
    <property type="entry name" value="Palmitoyltrfase_DHHC"/>
</dbReference>
<keyword evidence="12" id="KW-1185">Reference proteome</keyword>
<organism evidence="11 12">
    <name type="scientific">Diaporthe helianthi</name>
    <dbReference type="NCBI Taxonomy" id="158607"/>
    <lineage>
        <taxon>Eukaryota</taxon>
        <taxon>Fungi</taxon>
        <taxon>Dikarya</taxon>
        <taxon>Ascomycota</taxon>
        <taxon>Pezizomycotina</taxon>
        <taxon>Sordariomycetes</taxon>
        <taxon>Sordariomycetidae</taxon>
        <taxon>Diaporthales</taxon>
        <taxon>Diaporthaceae</taxon>
        <taxon>Diaporthe</taxon>
    </lineage>
</organism>
<comment type="subcellular location">
    <subcellularLocation>
        <location evidence="1">Membrane</location>
        <topology evidence="1">Multi-pass membrane protein</topology>
    </subcellularLocation>
</comment>
<evidence type="ECO:0000256" key="3">
    <source>
        <dbReference type="ARBA" id="ARBA00022989"/>
    </source>
</evidence>
<evidence type="ECO:0000256" key="9">
    <source>
        <dbReference type="SAM" id="MobiDB-lite"/>
    </source>
</evidence>
<dbReference type="Proteomes" id="UP000094444">
    <property type="component" value="Unassembled WGS sequence"/>
</dbReference>
<evidence type="ECO:0000313" key="12">
    <source>
        <dbReference type="Proteomes" id="UP000094444"/>
    </source>
</evidence>
<dbReference type="OrthoDB" id="5226086at2759"/>
<evidence type="ECO:0000259" key="10">
    <source>
        <dbReference type="Pfam" id="PF01529"/>
    </source>
</evidence>
<proteinExistence type="inferred from homology"/>
<keyword evidence="2 8" id="KW-0812">Transmembrane</keyword>
<comment type="similarity">
    <text evidence="8">Belongs to the DHHC palmitoyltransferase family.</text>
</comment>
<feature type="transmembrane region" description="Helical" evidence="8">
    <location>
        <begin position="185"/>
        <end position="205"/>
    </location>
</feature>
<feature type="domain" description="Palmitoyltransferase DHHC" evidence="10">
    <location>
        <begin position="131"/>
        <end position="198"/>
    </location>
</feature>
<evidence type="ECO:0000256" key="2">
    <source>
        <dbReference type="ARBA" id="ARBA00022692"/>
    </source>
</evidence>
<name>A0A2P5HXX3_DIAHE</name>
<evidence type="ECO:0000256" key="1">
    <source>
        <dbReference type="ARBA" id="ARBA00004141"/>
    </source>
</evidence>
<comment type="caution">
    <text evidence="11">The sequence shown here is derived from an EMBL/GenBank/DDBJ whole genome shotgun (WGS) entry which is preliminary data.</text>
</comment>
<dbReference type="GO" id="GO:0019706">
    <property type="term" value="F:protein-cysteine S-palmitoyltransferase activity"/>
    <property type="evidence" value="ECO:0007669"/>
    <property type="project" value="UniProtKB-EC"/>
</dbReference>
<comment type="catalytic activity">
    <reaction evidence="7 8">
        <text>L-cysteinyl-[protein] + hexadecanoyl-CoA = S-hexadecanoyl-L-cysteinyl-[protein] + CoA</text>
        <dbReference type="Rhea" id="RHEA:36683"/>
        <dbReference type="Rhea" id="RHEA-COMP:10131"/>
        <dbReference type="Rhea" id="RHEA-COMP:11032"/>
        <dbReference type="ChEBI" id="CHEBI:29950"/>
        <dbReference type="ChEBI" id="CHEBI:57287"/>
        <dbReference type="ChEBI" id="CHEBI:57379"/>
        <dbReference type="ChEBI" id="CHEBI:74151"/>
        <dbReference type="EC" id="2.3.1.225"/>
    </reaction>
</comment>
<dbReference type="GO" id="GO:0016020">
    <property type="term" value="C:membrane"/>
    <property type="evidence" value="ECO:0007669"/>
    <property type="project" value="UniProtKB-SubCell"/>
</dbReference>
<keyword evidence="5" id="KW-0564">Palmitate</keyword>
<keyword evidence="6" id="KW-0449">Lipoprotein</keyword>